<dbReference type="Gene3D" id="1.10.10.10">
    <property type="entry name" value="Winged helix-like DNA-binding domain superfamily/Winged helix DNA-binding domain"/>
    <property type="match status" value="1"/>
</dbReference>
<keyword evidence="2" id="KW-1185">Reference proteome</keyword>
<dbReference type="InterPro" id="IPR000944">
    <property type="entry name" value="Tscrpt_reg_Rrf2"/>
</dbReference>
<dbReference type="EMBL" id="JACYFU010000003">
    <property type="protein sequence ID" value="MBD8066225.1"/>
    <property type="molecule type" value="Genomic_DNA"/>
</dbReference>
<dbReference type="SUPFAM" id="SSF46785">
    <property type="entry name" value="Winged helix' DNA-binding domain"/>
    <property type="match status" value="1"/>
</dbReference>
<proteinExistence type="predicted"/>
<protein>
    <submittedName>
        <fullName evidence="1">Rrf2 family transcriptional regulator</fullName>
    </submittedName>
</protein>
<evidence type="ECO:0000313" key="2">
    <source>
        <dbReference type="Proteomes" id="UP000654108"/>
    </source>
</evidence>
<accession>A0A927IR14</accession>
<dbReference type="GO" id="GO:0005829">
    <property type="term" value="C:cytosol"/>
    <property type="evidence" value="ECO:0007669"/>
    <property type="project" value="TreeGrafter"/>
</dbReference>
<dbReference type="InterPro" id="IPR036390">
    <property type="entry name" value="WH_DNA-bd_sf"/>
</dbReference>
<dbReference type="PANTHER" id="PTHR33221">
    <property type="entry name" value="WINGED HELIX-TURN-HELIX TRANSCRIPTIONAL REGULATOR, RRF2 FAMILY"/>
    <property type="match status" value="1"/>
</dbReference>
<dbReference type="Proteomes" id="UP000654108">
    <property type="component" value="Unassembled WGS sequence"/>
</dbReference>
<gene>
    <name evidence="1" type="ORF">IC608_12170</name>
</gene>
<reference evidence="1" key="1">
    <citation type="submission" date="2020-09" db="EMBL/GenBank/DDBJ databases">
        <title>Genome seq and assembly of Devosia sp.</title>
        <authorList>
            <person name="Chhetri G."/>
        </authorList>
    </citation>
    <scope>NUCLEOTIDE SEQUENCE</scope>
    <source>
        <strain evidence="1">PTR5</strain>
    </source>
</reference>
<comment type="caution">
    <text evidence="1">The sequence shown here is derived from an EMBL/GenBank/DDBJ whole genome shotgun (WGS) entry which is preliminary data.</text>
</comment>
<dbReference type="AlphaFoldDB" id="A0A927IR14"/>
<dbReference type="PROSITE" id="PS51197">
    <property type="entry name" value="HTH_RRF2_2"/>
    <property type="match status" value="1"/>
</dbReference>
<organism evidence="1 2">
    <name type="scientific">Devosia oryzisoli</name>
    <dbReference type="NCBI Taxonomy" id="2774138"/>
    <lineage>
        <taxon>Bacteria</taxon>
        <taxon>Pseudomonadati</taxon>
        <taxon>Pseudomonadota</taxon>
        <taxon>Alphaproteobacteria</taxon>
        <taxon>Hyphomicrobiales</taxon>
        <taxon>Devosiaceae</taxon>
        <taxon>Devosia</taxon>
    </lineage>
</organism>
<name>A0A927IR14_9HYPH</name>
<dbReference type="GO" id="GO:0003700">
    <property type="term" value="F:DNA-binding transcription factor activity"/>
    <property type="evidence" value="ECO:0007669"/>
    <property type="project" value="TreeGrafter"/>
</dbReference>
<evidence type="ECO:0000313" key="1">
    <source>
        <dbReference type="EMBL" id="MBD8066225.1"/>
    </source>
</evidence>
<dbReference type="RefSeq" id="WP_191775716.1">
    <property type="nucleotide sequence ID" value="NZ_JACYFU010000003.1"/>
</dbReference>
<dbReference type="PANTHER" id="PTHR33221:SF15">
    <property type="entry name" value="HTH-TYPE TRANSCRIPTIONAL REGULATOR YWGB-RELATED"/>
    <property type="match status" value="1"/>
</dbReference>
<dbReference type="InterPro" id="IPR036388">
    <property type="entry name" value="WH-like_DNA-bd_sf"/>
</dbReference>
<dbReference type="Pfam" id="PF02082">
    <property type="entry name" value="Rrf2"/>
    <property type="match status" value="1"/>
</dbReference>
<sequence length="145" mass="15576">MKKSSRLSLALHALVHLEAQPDKHLTSTALASCLLTNPVVVRRILGELREARLVAASKGPSGGWMLARPAEDITVREVYAAMGESLLVRTQSEPGDHGCAIVRSVDAVMKDVLADAEALLAERLAQLRISDLARQTHGARIPQLG</sequence>